<dbReference type="Pfam" id="PF01725">
    <property type="entry name" value="Ham1p_like"/>
    <property type="match status" value="1"/>
</dbReference>
<proteinExistence type="inferred from homology"/>
<comment type="similarity">
    <text evidence="1 10 11">Belongs to the HAM1 NTPase family.</text>
</comment>
<dbReference type="STRING" id="596152.DesU5LDRAFT_4090"/>
<evidence type="ECO:0000313" key="12">
    <source>
        <dbReference type="EMBL" id="EIG55683.1"/>
    </source>
</evidence>
<feature type="binding site" evidence="10">
    <location>
        <begin position="190"/>
        <end position="191"/>
    </location>
    <ligand>
        <name>substrate</name>
    </ligand>
</feature>
<dbReference type="GO" id="GO:0035870">
    <property type="term" value="F:dITP diphosphatase activity"/>
    <property type="evidence" value="ECO:0007669"/>
    <property type="project" value="UniProtKB-UniRule"/>
</dbReference>
<dbReference type="GO" id="GO:0036220">
    <property type="term" value="F:ITP diphosphatase activity"/>
    <property type="evidence" value="ECO:0007669"/>
    <property type="project" value="UniProtKB-UniRule"/>
</dbReference>
<dbReference type="GO" id="GO:0017111">
    <property type="term" value="F:ribonucleoside triphosphate phosphatase activity"/>
    <property type="evidence" value="ECO:0007669"/>
    <property type="project" value="InterPro"/>
</dbReference>
<feature type="binding site" evidence="10">
    <location>
        <position position="79"/>
    </location>
    <ligand>
        <name>Mg(2+)</name>
        <dbReference type="ChEBI" id="CHEBI:18420"/>
    </ligand>
</feature>
<comment type="caution">
    <text evidence="10">Lacks conserved residue(s) required for the propagation of feature annotation.</text>
</comment>
<dbReference type="FunFam" id="3.90.950.10:FF:000001">
    <property type="entry name" value="dITP/XTP pyrophosphatase"/>
    <property type="match status" value="1"/>
</dbReference>
<evidence type="ECO:0000256" key="9">
    <source>
        <dbReference type="ARBA" id="ARBA00052017"/>
    </source>
</evidence>
<dbReference type="InterPro" id="IPR002637">
    <property type="entry name" value="RdgB/HAM1"/>
</dbReference>
<evidence type="ECO:0000256" key="7">
    <source>
        <dbReference type="ARBA" id="ARBA00023080"/>
    </source>
</evidence>
<evidence type="ECO:0000256" key="8">
    <source>
        <dbReference type="ARBA" id="ARBA00051875"/>
    </source>
</evidence>
<organism evidence="12">
    <name type="scientific">Desulfovibrio sp. U5L</name>
    <dbReference type="NCBI Taxonomy" id="596152"/>
    <lineage>
        <taxon>Bacteria</taxon>
        <taxon>Pseudomonadati</taxon>
        <taxon>Thermodesulfobacteriota</taxon>
        <taxon>Desulfovibrionia</taxon>
        <taxon>Desulfovibrionales</taxon>
        <taxon>Desulfovibrionaceae</taxon>
        <taxon>Desulfovibrio</taxon>
    </lineage>
</organism>
<evidence type="ECO:0000256" key="11">
    <source>
        <dbReference type="RuleBase" id="RU003781"/>
    </source>
</evidence>
<dbReference type="HOGENOM" id="CLU_082080_0_2_7"/>
<dbReference type="NCBIfam" id="TIGR00042">
    <property type="entry name" value="RdgB/HAM1 family non-canonical purine NTP pyrophosphatase"/>
    <property type="match status" value="1"/>
</dbReference>
<keyword evidence="3 10" id="KW-0479">Metal-binding</keyword>
<evidence type="ECO:0000256" key="10">
    <source>
        <dbReference type="HAMAP-Rule" id="MF_01405"/>
    </source>
</evidence>
<dbReference type="InterPro" id="IPR020922">
    <property type="entry name" value="dITP/XTP_pyrophosphatase"/>
</dbReference>
<dbReference type="EMBL" id="JH600068">
    <property type="protein sequence ID" value="EIG55683.1"/>
    <property type="molecule type" value="Genomic_DNA"/>
</dbReference>
<comment type="catalytic activity">
    <reaction evidence="9 10">
        <text>XTP + H2O = XMP + diphosphate + H(+)</text>
        <dbReference type="Rhea" id="RHEA:28610"/>
        <dbReference type="ChEBI" id="CHEBI:15377"/>
        <dbReference type="ChEBI" id="CHEBI:15378"/>
        <dbReference type="ChEBI" id="CHEBI:33019"/>
        <dbReference type="ChEBI" id="CHEBI:57464"/>
        <dbReference type="ChEBI" id="CHEBI:61314"/>
        <dbReference type="EC" id="3.6.1.66"/>
    </reaction>
</comment>
<dbReference type="CDD" id="cd00515">
    <property type="entry name" value="HAM1"/>
    <property type="match status" value="1"/>
</dbReference>
<dbReference type="AlphaFoldDB" id="I2Q7C7"/>
<evidence type="ECO:0000256" key="1">
    <source>
        <dbReference type="ARBA" id="ARBA00008023"/>
    </source>
</evidence>
<dbReference type="eggNOG" id="COG0127">
    <property type="taxonomic scope" value="Bacteria"/>
</dbReference>
<dbReference type="PANTHER" id="PTHR11067:SF9">
    <property type="entry name" value="INOSINE TRIPHOSPHATE PYROPHOSPHATASE"/>
    <property type="match status" value="1"/>
</dbReference>
<feature type="binding site" evidence="10">
    <location>
        <begin position="17"/>
        <end position="22"/>
    </location>
    <ligand>
        <name>substrate</name>
    </ligand>
</feature>
<dbReference type="GO" id="GO:0036222">
    <property type="term" value="F:XTP diphosphatase activity"/>
    <property type="evidence" value="ECO:0007669"/>
    <property type="project" value="UniProtKB-UniRule"/>
</dbReference>
<comment type="function">
    <text evidence="10">Pyrophosphatase that catalyzes the hydrolysis of nucleoside triphosphates to their monophosphate derivatives, with a high preference for the non-canonical purine nucleotides XTP (xanthosine triphosphate), dITP (deoxyinosine triphosphate) and ITP. Seems to function as a house-cleaning enzyme that removes non-canonical purine nucleotides from the nucleotide pool, thus preventing their incorporation into DNA/RNA and avoiding chromosomal lesions.</text>
</comment>
<name>I2Q7C7_9BACT</name>
<dbReference type="NCBIfam" id="NF011397">
    <property type="entry name" value="PRK14822.1"/>
    <property type="match status" value="1"/>
</dbReference>
<dbReference type="GO" id="GO:0009117">
    <property type="term" value="P:nucleotide metabolic process"/>
    <property type="evidence" value="ECO:0007669"/>
    <property type="project" value="UniProtKB-KW"/>
</dbReference>
<comment type="catalytic activity">
    <reaction evidence="8 10">
        <text>dITP + H2O = dIMP + diphosphate + H(+)</text>
        <dbReference type="Rhea" id="RHEA:28342"/>
        <dbReference type="ChEBI" id="CHEBI:15377"/>
        <dbReference type="ChEBI" id="CHEBI:15378"/>
        <dbReference type="ChEBI" id="CHEBI:33019"/>
        <dbReference type="ChEBI" id="CHEBI:61194"/>
        <dbReference type="ChEBI" id="CHEBI:61382"/>
        <dbReference type="EC" id="3.6.1.66"/>
    </reaction>
</comment>
<evidence type="ECO:0000256" key="2">
    <source>
        <dbReference type="ARBA" id="ARBA00011738"/>
    </source>
</evidence>
<dbReference type="Gene3D" id="3.90.950.10">
    <property type="match status" value="1"/>
</dbReference>
<keyword evidence="6 10" id="KW-0460">Magnesium</keyword>
<dbReference type="GO" id="GO:0005829">
    <property type="term" value="C:cytosol"/>
    <property type="evidence" value="ECO:0007669"/>
    <property type="project" value="TreeGrafter"/>
</dbReference>
<dbReference type="GO" id="GO:0000166">
    <property type="term" value="F:nucleotide binding"/>
    <property type="evidence" value="ECO:0007669"/>
    <property type="project" value="UniProtKB-KW"/>
</dbReference>
<dbReference type="EC" id="3.6.1.66" evidence="10"/>
<evidence type="ECO:0000256" key="6">
    <source>
        <dbReference type="ARBA" id="ARBA00022842"/>
    </source>
</evidence>
<feature type="active site" description="Proton acceptor" evidence="10">
    <location>
        <position position="79"/>
    </location>
</feature>
<feature type="binding site" evidence="10">
    <location>
        <position position="80"/>
    </location>
    <ligand>
        <name>substrate</name>
    </ligand>
</feature>
<feature type="binding site" evidence="10">
    <location>
        <begin position="162"/>
        <end position="165"/>
    </location>
    <ligand>
        <name>substrate</name>
    </ligand>
</feature>
<gene>
    <name evidence="12" type="ORF">DesU5LDRAFT_4090</name>
</gene>
<reference evidence="12" key="1">
    <citation type="submission" date="2011-11" db="EMBL/GenBank/DDBJ databases">
        <title>Improved High-Quality Draft sequence of Desulfovibrio sp. U5L.</title>
        <authorList>
            <consortium name="US DOE Joint Genome Institute"/>
            <person name="Lucas S."/>
            <person name="Han J."/>
            <person name="Lapidus A."/>
            <person name="Cheng J.-F."/>
            <person name="Goodwin L."/>
            <person name="Pitluck S."/>
            <person name="Peters L."/>
            <person name="Ovchinnikova G."/>
            <person name="Held B."/>
            <person name="Detter J.C."/>
            <person name="Han C."/>
            <person name="Tapia R."/>
            <person name="Land M."/>
            <person name="Hauser L."/>
            <person name="Kyrpides N."/>
            <person name="Ivanova N."/>
            <person name="Pagani I."/>
            <person name="Gabster J."/>
            <person name="Walker C."/>
            <person name="Stolyar S."/>
            <person name="Stahl D."/>
            <person name="Arkin A."/>
            <person name="Dehal P."/>
            <person name="Hazen T."/>
            <person name="Woyke T."/>
        </authorList>
    </citation>
    <scope>NUCLEOTIDE SEQUENCE [LARGE SCALE GENOMIC DNA]</scope>
    <source>
        <strain evidence="12">U5L</strain>
    </source>
</reference>
<dbReference type="SUPFAM" id="SSF52972">
    <property type="entry name" value="ITPase-like"/>
    <property type="match status" value="1"/>
</dbReference>
<dbReference type="GO" id="GO:0009146">
    <property type="term" value="P:purine nucleoside triphosphate catabolic process"/>
    <property type="evidence" value="ECO:0007669"/>
    <property type="project" value="UniProtKB-UniRule"/>
</dbReference>
<dbReference type="HAMAP" id="MF_01405">
    <property type="entry name" value="Non_canon_purine_NTPase"/>
    <property type="match status" value="1"/>
</dbReference>
<dbReference type="OrthoDB" id="9807456at2"/>
<comment type="cofactor">
    <cofactor evidence="10">
        <name>Mg(2+)</name>
        <dbReference type="ChEBI" id="CHEBI:18420"/>
    </cofactor>
    <text evidence="10">Binds 1 Mg(2+) ion per subunit.</text>
</comment>
<dbReference type="PANTHER" id="PTHR11067">
    <property type="entry name" value="INOSINE TRIPHOSPHATE PYROPHOSPHATASE/HAM1 PROTEIN"/>
    <property type="match status" value="1"/>
</dbReference>
<sequence>MDDTRTPARPAKVVLATRNQGKIRELSALLAPLGVTVVGLADFPDIGEIPETGDTFLENARLKARAVCQATGLVSLADDSGLCVDALSGAPGVYSARYAGENASDAANNAKLLAALAHVPQSARTCRFVSVVVAAGPDGRELAAEGAWEGRVAESPSGEGGFGYDPLFFDPTAGQTAAELTPAEKNARSHRGKALAALVAAWPGFWERR</sequence>
<keyword evidence="5 10" id="KW-0378">Hydrolase</keyword>
<keyword evidence="7 10" id="KW-0546">Nucleotide metabolism</keyword>
<comment type="subunit">
    <text evidence="2 10">Homodimer.</text>
</comment>
<accession>I2Q7C7</accession>
<keyword evidence="4 10" id="KW-0547">Nucleotide-binding</keyword>
<dbReference type="InterPro" id="IPR029001">
    <property type="entry name" value="ITPase-like_fam"/>
</dbReference>
<evidence type="ECO:0000256" key="5">
    <source>
        <dbReference type="ARBA" id="ARBA00022801"/>
    </source>
</evidence>
<feature type="binding site" evidence="10">
    <location>
        <position position="185"/>
    </location>
    <ligand>
        <name>substrate</name>
    </ligand>
</feature>
<protein>
    <recommendedName>
        <fullName evidence="10">dITP/XTP pyrophosphatase</fullName>
        <ecNumber evidence="10">3.6.1.66</ecNumber>
    </recommendedName>
    <alternativeName>
        <fullName evidence="10">Non-canonical purine NTP pyrophosphatase</fullName>
    </alternativeName>
    <alternativeName>
        <fullName evidence="10">Non-standard purine NTP pyrophosphatase</fullName>
    </alternativeName>
    <alternativeName>
        <fullName evidence="10">Nucleoside-triphosphate diphosphatase</fullName>
    </alternativeName>
    <alternativeName>
        <fullName evidence="10">Nucleoside-triphosphate pyrophosphatase</fullName>
        <shortName evidence="10">NTPase</shortName>
    </alternativeName>
</protein>
<evidence type="ECO:0000256" key="3">
    <source>
        <dbReference type="ARBA" id="ARBA00022723"/>
    </source>
</evidence>
<evidence type="ECO:0000256" key="4">
    <source>
        <dbReference type="ARBA" id="ARBA00022741"/>
    </source>
</evidence>
<comment type="catalytic activity">
    <reaction evidence="10">
        <text>ITP + H2O = IMP + diphosphate + H(+)</text>
        <dbReference type="Rhea" id="RHEA:29399"/>
        <dbReference type="ChEBI" id="CHEBI:15377"/>
        <dbReference type="ChEBI" id="CHEBI:15378"/>
        <dbReference type="ChEBI" id="CHEBI:33019"/>
        <dbReference type="ChEBI" id="CHEBI:58053"/>
        <dbReference type="ChEBI" id="CHEBI:61402"/>
        <dbReference type="EC" id="3.6.1.66"/>
    </reaction>
</comment>
<dbReference type="GO" id="GO:0046872">
    <property type="term" value="F:metal ion binding"/>
    <property type="evidence" value="ECO:0007669"/>
    <property type="project" value="UniProtKB-KW"/>
</dbReference>